<evidence type="ECO:0000313" key="1">
    <source>
        <dbReference type="EMBL" id="KAK9010158.1"/>
    </source>
</evidence>
<keyword evidence="2" id="KW-1185">Reference proteome</keyword>
<reference evidence="1 2" key="1">
    <citation type="journal article" date="2024" name="G3 (Bethesda)">
        <title>Genome assembly of Hibiscus sabdariffa L. provides insights into metabolisms of medicinal natural products.</title>
        <authorList>
            <person name="Kim T."/>
        </authorList>
    </citation>
    <scope>NUCLEOTIDE SEQUENCE [LARGE SCALE GENOMIC DNA]</scope>
    <source>
        <strain evidence="1">TK-2024</strain>
        <tissue evidence="1">Old leaves</tissue>
    </source>
</reference>
<proteinExistence type="predicted"/>
<sequence>MILVLSKIMSEVELGIKCKKIPATITKTGKMKDLHVFSWHHEEVEARPKSVFNLPAMAMEKAKGDPRQKRVPPKRGQIKGRIVSTIMESVLRVVSNAGKRLQRKKKKVVASEEMQLQKNQIKLA</sequence>
<accession>A0ABR2RB42</accession>
<dbReference type="EMBL" id="JBBPBN010000024">
    <property type="protein sequence ID" value="KAK9010158.1"/>
    <property type="molecule type" value="Genomic_DNA"/>
</dbReference>
<comment type="caution">
    <text evidence="1">The sequence shown here is derived from an EMBL/GenBank/DDBJ whole genome shotgun (WGS) entry which is preliminary data.</text>
</comment>
<evidence type="ECO:0000313" key="2">
    <source>
        <dbReference type="Proteomes" id="UP001396334"/>
    </source>
</evidence>
<protein>
    <submittedName>
        <fullName evidence="1">Uncharacterized protein</fullName>
    </submittedName>
</protein>
<name>A0ABR2RB42_9ROSI</name>
<gene>
    <name evidence="1" type="ORF">V6N11_036672</name>
</gene>
<dbReference type="Proteomes" id="UP001396334">
    <property type="component" value="Unassembled WGS sequence"/>
</dbReference>
<organism evidence="1 2">
    <name type="scientific">Hibiscus sabdariffa</name>
    <name type="common">roselle</name>
    <dbReference type="NCBI Taxonomy" id="183260"/>
    <lineage>
        <taxon>Eukaryota</taxon>
        <taxon>Viridiplantae</taxon>
        <taxon>Streptophyta</taxon>
        <taxon>Embryophyta</taxon>
        <taxon>Tracheophyta</taxon>
        <taxon>Spermatophyta</taxon>
        <taxon>Magnoliopsida</taxon>
        <taxon>eudicotyledons</taxon>
        <taxon>Gunneridae</taxon>
        <taxon>Pentapetalae</taxon>
        <taxon>rosids</taxon>
        <taxon>malvids</taxon>
        <taxon>Malvales</taxon>
        <taxon>Malvaceae</taxon>
        <taxon>Malvoideae</taxon>
        <taxon>Hibiscus</taxon>
    </lineage>
</organism>